<dbReference type="EMBL" id="KC821613">
    <property type="protein sequence ID" value="AGO47987.1"/>
    <property type="molecule type" value="Genomic_DNA"/>
</dbReference>
<organism evidence="2 3">
    <name type="scientific">Cellulophaga phage phi12:1</name>
    <dbReference type="NCBI Taxonomy" id="1327976"/>
    <lineage>
        <taxon>Viruses</taxon>
        <taxon>Duplodnaviria</taxon>
        <taxon>Heunggongvirae</taxon>
        <taxon>Uroviricota</taxon>
        <taxon>Caudoviricetes</taxon>
        <taxon>Helsingorvirus</taxon>
        <taxon>Helsingorvirus Cba121</taxon>
    </lineage>
</organism>
<reference evidence="2 3" key="1">
    <citation type="journal article" date="2013" name="Proc. Natl. Acad. Sci. U.S.A.">
        <title>Twelve previously unknown phage genera are ubiquitous in global oceans.</title>
        <authorList>
            <person name="Holmfeldt K."/>
            <person name="Solonenko N."/>
            <person name="Shah M."/>
            <person name="Corrier K."/>
            <person name="Riemann L."/>
            <person name="Verberkmoes N.C."/>
            <person name="Sullivan M.B."/>
        </authorList>
    </citation>
    <scope>NUCLEOTIDE SEQUENCE [LARGE SCALE GENOMIC DNA]</scope>
    <source>
        <strain evidence="2">Phi12:1</strain>
    </source>
</reference>
<dbReference type="RefSeq" id="YP_008241000.1">
    <property type="nucleotide sequence ID" value="NC_021791.1"/>
</dbReference>
<name>S0A0F1_9CAUD</name>
<dbReference type="KEGG" id="vg:16796756"/>
<dbReference type="Proteomes" id="UP000014714">
    <property type="component" value="Segment"/>
</dbReference>
<evidence type="ECO:0000313" key="2">
    <source>
        <dbReference type="EMBL" id="AGO47987.1"/>
    </source>
</evidence>
<accession>S0A0F1</accession>
<feature type="domain" description="BT4734-like N-terminal" evidence="1">
    <location>
        <begin position="65"/>
        <end position="140"/>
    </location>
</feature>
<gene>
    <name evidence="2" type="ORF">Phi12:1_gp21</name>
</gene>
<reference evidence="3" key="2">
    <citation type="submission" date="2013-03" db="EMBL/GenBank/DDBJ databases">
        <title>The Cellulophaga phages: a novel, diverse, and globally ubiquitous model system.</title>
        <authorList>
            <person name="Holmfeldt K."/>
            <person name="Solonenko N."/>
            <person name="Shah M."/>
            <person name="Corrier K."/>
            <person name="Riemann L."/>
            <person name="VerBerkmoes N.C."/>
            <person name="Sullivan M.B."/>
        </authorList>
    </citation>
    <scope>NUCLEOTIDE SEQUENCE [LARGE SCALE GENOMIC DNA]</scope>
</reference>
<dbReference type="GeneID" id="16796756"/>
<sequence>MNLKDIVFQYFPAKVKSKKPIGSIDLDYVINATGNPSDQIKETFRLIAKAEQDNDMKLKAELKQNNLYYFTPCVWLDGQNRAYKNILSFTGLMVLDFDHIDNAEEFKQFLFNKFDCIIFAFLSPSKKGVKFIVRIPIVKTVEEFKEYYFGIGLDLDKYKGWDGTGQNCVLPLFLSYDENVLFRTDAKEWTKKGKKADFFSAVVVDKSQIEYGDNDKGRIFSNASKAFAGIVDNGHPQLRAICISLGGYVASGYITAYEAIEYSDQMIETHSYLRKGVPGYKKTAREAINKGQEKMLKLENK</sequence>
<dbReference type="Pfam" id="PF08800">
    <property type="entry name" value="BT4734-like_N"/>
    <property type="match status" value="1"/>
</dbReference>
<evidence type="ECO:0000313" key="3">
    <source>
        <dbReference type="Proteomes" id="UP000014714"/>
    </source>
</evidence>
<proteinExistence type="predicted"/>
<dbReference type="InterPro" id="IPR014907">
    <property type="entry name" value="BT4734-like_N"/>
</dbReference>
<evidence type="ECO:0000259" key="1">
    <source>
        <dbReference type="Pfam" id="PF08800"/>
    </source>
</evidence>
<dbReference type="OrthoDB" id="4494at10239"/>
<protein>
    <submittedName>
        <fullName evidence="2">VirE N-domain protein</fullName>
    </submittedName>
</protein>
<keyword evidence="3" id="KW-1185">Reference proteome</keyword>